<proteinExistence type="inferred from homology"/>
<keyword evidence="4" id="KW-0716">Sensory transduction</keyword>
<dbReference type="FunFam" id="1.10.1220.70:FF:000001">
    <property type="entry name" value="Olfactory receptor"/>
    <property type="match status" value="1"/>
</dbReference>
<evidence type="ECO:0000256" key="8">
    <source>
        <dbReference type="ARBA" id="ARBA00023040"/>
    </source>
</evidence>
<comment type="similarity">
    <text evidence="2">Belongs to the G-protein coupled receptor 1 family.</text>
</comment>
<evidence type="ECO:0000256" key="12">
    <source>
        <dbReference type="SAM" id="Phobius"/>
    </source>
</evidence>
<dbReference type="GO" id="GO:0004930">
    <property type="term" value="F:G protein-coupled receptor activity"/>
    <property type="evidence" value="ECO:0007669"/>
    <property type="project" value="UniProtKB-KW"/>
</dbReference>
<gene>
    <name evidence="13" type="ORF">H671_7g18772</name>
</gene>
<keyword evidence="8" id="KW-0297">G-protein coupled receptor</keyword>
<evidence type="ECO:0000256" key="9">
    <source>
        <dbReference type="ARBA" id="ARBA00023136"/>
    </source>
</evidence>
<evidence type="ECO:0000256" key="1">
    <source>
        <dbReference type="ARBA" id="ARBA00004651"/>
    </source>
</evidence>
<keyword evidence="6" id="KW-0552">Olfaction</keyword>
<reference evidence="14" key="1">
    <citation type="journal article" date="2013" name="Nat. Biotechnol.">
        <title>Chinese hamster genome sequenced from sorted chromosomes.</title>
        <authorList>
            <person name="Brinkrolf K."/>
            <person name="Rupp O."/>
            <person name="Laux H."/>
            <person name="Kollin F."/>
            <person name="Ernst W."/>
            <person name="Linke B."/>
            <person name="Kofler R."/>
            <person name="Romand S."/>
            <person name="Hesse F."/>
            <person name="Budach W.E."/>
            <person name="Galosy S."/>
            <person name="Muller D."/>
            <person name="Noll T."/>
            <person name="Wienberg J."/>
            <person name="Jostock T."/>
            <person name="Leonard M."/>
            <person name="Grillari J."/>
            <person name="Tauch A."/>
            <person name="Goesmann A."/>
            <person name="Helk B."/>
            <person name="Mott J.E."/>
            <person name="Puhler A."/>
            <person name="Borth N."/>
        </authorList>
    </citation>
    <scope>NUCLEOTIDE SEQUENCE [LARGE SCALE GENOMIC DNA]</scope>
    <source>
        <strain evidence="14">17A/GY</strain>
    </source>
</reference>
<dbReference type="Gene3D" id="1.10.1220.70">
    <property type="match status" value="1"/>
</dbReference>
<keyword evidence="11" id="KW-0807">Transducer</keyword>
<keyword evidence="7 12" id="KW-1133">Transmembrane helix</keyword>
<name>A0A061I098_CRIGR</name>
<dbReference type="GO" id="GO:0005886">
    <property type="term" value="C:plasma membrane"/>
    <property type="evidence" value="ECO:0007669"/>
    <property type="project" value="UniProtKB-SubCell"/>
</dbReference>
<feature type="transmembrane region" description="Helical" evidence="12">
    <location>
        <begin position="13"/>
        <end position="33"/>
    </location>
</feature>
<comment type="subcellular location">
    <subcellularLocation>
        <location evidence="1">Cell membrane</location>
        <topology evidence="1">Multi-pass membrane protein</topology>
    </subcellularLocation>
</comment>
<dbReference type="PANTHER" id="PTHR48018">
    <property type="entry name" value="OLFACTORY RECEPTOR"/>
    <property type="match status" value="1"/>
</dbReference>
<evidence type="ECO:0000256" key="7">
    <source>
        <dbReference type="ARBA" id="ARBA00022989"/>
    </source>
</evidence>
<keyword evidence="10 13" id="KW-0675">Receptor</keyword>
<evidence type="ECO:0000256" key="5">
    <source>
        <dbReference type="ARBA" id="ARBA00022692"/>
    </source>
</evidence>
<accession>A0A061I098</accession>
<dbReference type="AlphaFoldDB" id="A0A061I098"/>
<keyword evidence="5 12" id="KW-0812">Transmembrane</keyword>
<organism evidence="13 14">
    <name type="scientific">Cricetulus griseus</name>
    <name type="common">Chinese hamster</name>
    <name type="synonym">Cricetulus barabensis griseus</name>
    <dbReference type="NCBI Taxonomy" id="10029"/>
    <lineage>
        <taxon>Eukaryota</taxon>
        <taxon>Metazoa</taxon>
        <taxon>Chordata</taxon>
        <taxon>Craniata</taxon>
        <taxon>Vertebrata</taxon>
        <taxon>Euteleostomi</taxon>
        <taxon>Mammalia</taxon>
        <taxon>Eutheria</taxon>
        <taxon>Euarchontoglires</taxon>
        <taxon>Glires</taxon>
        <taxon>Rodentia</taxon>
        <taxon>Myomorpha</taxon>
        <taxon>Muroidea</taxon>
        <taxon>Cricetidae</taxon>
        <taxon>Cricetinae</taxon>
        <taxon>Cricetulus</taxon>
    </lineage>
</organism>
<dbReference type="Proteomes" id="UP000030759">
    <property type="component" value="Unassembled WGS sequence"/>
</dbReference>
<dbReference type="GO" id="GO:0007608">
    <property type="term" value="P:sensory perception of smell"/>
    <property type="evidence" value="ECO:0007669"/>
    <property type="project" value="UniProtKB-KW"/>
</dbReference>
<evidence type="ECO:0000256" key="6">
    <source>
        <dbReference type="ARBA" id="ARBA00022725"/>
    </source>
</evidence>
<dbReference type="SUPFAM" id="SSF81321">
    <property type="entry name" value="Family A G protein-coupled receptor-like"/>
    <property type="match status" value="1"/>
</dbReference>
<keyword evidence="9 12" id="KW-0472">Membrane</keyword>
<evidence type="ECO:0000256" key="4">
    <source>
        <dbReference type="ARBA" id="ARBA00022606"/>
    </source>
</evidence>
<dbReference type="EMBL" id="KE682326">
    <property type="protein sequence ID" value="ERE67307.1"/>
    <property type="molecule type" value="Genomic_DNA"/>
</dbReference>
<evidence type="ECO:0000256" key="10">
    <source>
        <dbReference type="ARBA" id="ARBA00023170"/>
    </source>
</evidence>
<keyword evidence="3" id="KW-1003">Cell membrane</keyword>
<evidence type="ECO:0000313" key="14">
    <source>
        <dbReference type="Proteomes" id="UP000030759"/>
    </source>
</evidence>
<evidence type="ECO:0000256" key="2">
    <source>
        <dbReference type="ARBA" id="ARBA00010663"/>
    </source>
</evidence>
<evidence type="ECO:0000256" key="3">
    <source>
        <dbReference type="ARBA" id="ARBA00022475"/>
    </source>
</evidence>
<evidence type="ECO:0000313" key="13">
    <source>
        <dbReference type="EMBL" id="ERE67307.1"/>
    </source>
</evidence>
<protein>
    <submittedName>
        <fullName evidence="13">Olfactory receptor 2T4-like protein</fullName>
    </submittedName>
</protein>
<evidence type="ECO:0000256" key="11">
    <source>
        <dbReference type="ARBA" id="ARBA00023224"/>
    </source>
</evidence>
<sequence length="154" mass="17771">MLPASFHTPEKDMVVSVFYTILTPMLNPLIYSLRNKNVTEALKKLLSTGRSLLGTINFNVSLTCAQSPMQSQAVSMEHREQCQWHLSVAQFSLCYLNPMSEGTFIALLYLTLAKSEIKVINIITINIIIITTINHDHHQQQKYHHHHQYHHQYQ</sequence>